<gene>
    <name evidence="1" type="ORF">NMU03_00115</name>
</gene>
<dbReference type="Proteomes" id="UP001060112">
    <property type="component" value="Chromosome"/>
</dbReference>
<organism evidence="1 2">
    <name type="scientific">Allocoprobacillus halotolerans</name>
    <dbReference type="NCBI Taxonomy" id="2944914"/>
    <lineage>
        <taxon>Bacteria</taxon>
        <taxon>Bacillati</taxon>
        <taxon>Bacillota</taxon>
        <taxon>Erysipelotrichia</taxon>
        <taxon>Erysipelotrichales</taxon>
        <taxon>Erysipelotrichaceae</taxon>
        <taxon>Allocoprobacillus</taxon>
    </lineage>
</organism>
<proteinExistence type="predicted"/>
<evidence type="ECO:0000313" key="2">
    <source>
        <dbReference type="Proteomes" id="UP001060112"/>
    </source>
</evidence>
<evidence type="ECO:0000313" key="1">
    <source>
        <dbReference type="EMBL" id="UTY39280.1"/>
    </source>
</evidence>
<accession>A0ABY5I2U6</accession>
<dbReference type="EMBL" id="CP101620">
    <property type="protein sequence ID" value="UTY39280.1"/>
    <property type="molecule type" value="Genomic_DNA"/>
</dbReference>
<evidence type="ECO:0008006" key="3">
    <source>
        <dbReference type="Google" id="ProtNLM"/>
    </source>
</evidence>
<dbReference type="RefSeq" id="WP_290140269.1">
    <property type="nucleotide sequence ID" value="NZ_CP101620.1"/>
</dbReference>
<name>A0ABY5I2U6_9FIRM</name>
<keyword evidence="2" id="KW-1185">Reference proteome</keyword>
<sequence>MITDYIDVISTDNIENEKIKFNLWKEGWDNLETFDCHGLDWKNLKWKKVRFLTDENGTEIGLINNKVGGIYMIVCETNVHFLHKYILYIGRAHITQNQNLRKRCKEYYNTYLKYKNSNLGEIRITTRPKVNMLLHIYAPYLCIYYCELSDNKIIDALEQTLIALIIPPCNKELPGKLNKAVSAAF</sequence>
<reference evidence="1" key="1">
    <citation type="submission" date="2022-07" db="EMBL/GenBank/DDBJ databases">
        <title>Faecal culturing of patients with breast cancer.</title>
        <authorList>
            <person name="Teng N.M.Y."/>
            <person name="Kiu R."/>
            <person name="Evans R."/>
            <person name="Baker D.J."/>
            <person name="Zenner C."/>
            <person name="Robinson S.D."/>
            <person name="Hall L.J."/>
        </authorList>
    </citation>
    <scope>NUCLEOTIDE SEQUENCE</scope>
    <source>
        <strain evidence="1">LH1062</strain>
    </source>
</reference>
<protein>
    <recommendedName>
        <fullName evidence="3">GIY-YIG domain-containing protein</fullName>
    </recommendedName>
</protein>